<evidence type="ECO:0000313" key="2">
    <source>
        <dbReference type="EMBL" id="QVI22916.1"/>
    </source>
</evidence>
<evidence type="ECO:0000259" key="1">
    <source>
        <dbReference type="PROSITE" id="PS50164"/>
    </source>
</evidence>
<feature type="domain" description="GIY-YIG" evidence="1">
    <location>
        <begin position="6"/>
        <end position="88"/>
    </location>
</feature>
<dbReference type="Proteomes" id="UP000683310">
    <property type="component" value="Chromosome"/>
</dbReference>
<dbReference type="InterPro" id="IPR035901">
    <property type="entry name" value="GIY-YIG_endonuc_sf"/>
</dbReference>
<keyword evidence="3" id="KW-1185">Reference proteome</keyword>
<dbReference type="PROSITE" id="PS50164">
    <property type="entry name" value="GIY_YIG"/>
    <property type="match status" value="1"/>
</dbReference>
<proteinExistence type="predicted"/>
<protein>
    <recommendedName>
        <fullName evidence="1">GIY-YIG domain-containing protein</fullName>
    </recommendedName>
</protein>
<name>A0ABX8CSM8_9NOCA</name>
<accession>A0ABX8CSM8</accession>
<evidence type="ECO:0000313" key="3">
    <source>
        <dbReference type="Proteomes" id="UP000683310"/>
    </source>
</evidence>
<dbReference type="InterPro" id="IPR000305">
    <property type="entry name" value="GIY-YIG_endonuc"/>
</dbReference>
<dbReference type="EMBL" id="CP074371">
    <property type="protein sequence ID" value="QVI22916.1"/>
    <property type="molecule type" value="Genomic_DNA"/>
</dbReference>
<reference evidence="2 3" key="1">
    <citation type="submission" date="2021-04" db="EMBL/GenBank/DDBJ databases">
        <title>Nocardia tengchongensis.</title>
        <authorList>
            <person name="Zhuang k."/>
            <person name="Ran Y."/>
            <person name="Li W."/>
        </authorList>
    </citation>
    <scope>NUCLEOTIDE SEQUENCE [LARGE SCALE GENOMIC DNA]</scope>
    <source>
        <strain evidence="2 3">CFH S0057</strain>
    </source>
</reference>
<gene>
    <name evidence="2" type="ORF">KHQ06_08110</name>
</gene>
<dbReference type="Gene3D" id="3.40.1440.10">
    <property type="entry name" value="GIY-YIG endonuclease"/>
    <property type="match status" value="1"/>
</dbReference>
<sequence length="161" mass="18017">MSRKNVPGTVYLLHFDRPFQHARHYTGWTTDLDARLADHRAGRGARLVEVLRDNGIGWELARTWKGTRGRERQLKREGGASRRCPKCGVKPRPVIDAKAAEEMGAVIVAARRDITARHQSAGERAPRPPRWVGPMSAEELAALLDGIAARQAAIARRERTR</sequence>
<organism evidence="2 3">
    <name type="scientific">Nocardia tengchongensis</name>
    <dbReference type="NCBI Taxonomy" id="2055889"/>
    <lineage>
        <taxon>Bacteria</taxon>
        <taxon>Bacillati</taxon>
        <taxon>Actinomycetota</taxon>
        <taxon>Actinomycetes</taxon>
        <taxon>Mycobacteriales</taxon>
        <taxon>Nocardiaceae</taxon>
        <taxon>Nocardia</taxon>
    </lineage>
</organism>